<reference evidence="2" key="1">
    <citation type="journal article" date="2023" name="G3 (Bethesda)">
        <title>Genome assembly and association tests identify interacting loci associated with vigor, precocity, and sex in interspecific pistachio rootstocks.</title>
        <authorList>
            <person name="Palmer W."/>
            <person name="Jacygrad E."/>
            <person name="Sagayaradj S."/>
            <person name="Cavanaugh K."/>
            <person name="Han R."/>
            <person name="Bertier L."/>
            <person name="Beede B."/>
            <person name="Kafkas S."/>
            <person name="Golino D."/>
            <person name="Preece J."/>
            <person name="Michelmore R."/>
        </authorList>
    </citation>
    <scope>NUCLEOTIDE SEQUENCE [LARGE SCALE GENOMIC DNA]</scope>
</reference>
<keyword evidence="2" id="KW-1185">Reference proteome</keyword>
<protein>
    <submittedName>
        <fullName evidence="1">Uncharacterized protein</fullName>
    </submittedName>
</protein>
<evidence type="ECO:0000313" key="2">
    <source>
        <dbReference type="Proteomes" id="UP001163603"/>
    </source>
</evidence>
<proteinExistence type="predicted"/>
<dbReference type="Proteomes" id="UP001163603">
    <property type="component" value="Chromosome 9"/>
</dbReference>
<gene>
    <name evidence="1" type="ORF">Pint_35844</name>
</gene>
<accession>A0ACC0Y125</accession>
<evidence type="ECO:0000313" key="1">
    <source>
        <dbReference type="EMBL" id="KAJ0027838.1"/>
    </source>
</evidence>
<name>A0ACC0Y125_9ROSI</name>
<dbReference type="EMBL" id="CM047744">
    <property type="protein sequence ID" value="KAJ0027838.1"/>
    <property type="molecule type" value="Genomic_DNA"/>
</dbReference>
<organism evidence="1 2">
    <name type="scientific">Pistacia integerrima</name>
    <dbReference type="NCBI Taxonomy" id="434235"/>
    <lineage>
        <taxon>Eukaryota</taxon>
        <taxon>Viridiplantae</taxon>
        <taxon>Streptophyta</taxon>
        <taxon>Embryophyta</taxon>
        <taxon>Tracheophyta</taxon>
        <taxon>Spermatophyta</taxon>
        <taxon>Magnoliopsida</taxon>
        <taxon>eudicotyledons</taxon>
        <taxon>Gunneridae</taxon>
        <taxon>Pentapetalae</taxon>
        <taxon>rosids</taxon>
        <taxon>malvids</taxon>
        <taxon>Sapindales</taxon>
        <taxon>Anacardiaceae</taxon>
        <taxon>Pistacia</taxon>
    </lineage>
</organism>
<comment type="caution">
    <text evidence="1">The sequence shown here is derived from an EMBL/GenBank/DDBJ whole genome shotgun (WGS) entry which is preliminary data.</text>
</comment>
<sequence length="124" mass="14105">MWPLTFLVCLIVILALTLLFYQRKTSHNQLPPGPPGWPIFGNMFQLGSAPHCTLKDLRNKYGDVIWLKLGTVNTTVVLSSKAGTDLFKYHDLSFADRKTSETMRVYDYHKSSLALAHMAHFGRH</sequence>